<organism evidence="2 3">
    <name type="scientific">Nitrosomonas aestuarii</name>
    <dbReference type="NCBI Taxonomy" id="52441"/>
    <lineage>
        <taxon>Bacteria</taxon>
        <taxon>Pseudomonadati</taxon>
        <taxon>Pseudomonadota</taxon>
        <taxon>Betaproteobacteria</taxon>
        <taxon>Nitrosomonadales</taxon>
        <taxon>Nitrosomonadaceae</taxon>
        <taxon>Nitrosomonas</taxon>
    </lineage>
</organism>
<feature type="compositionally biased region" description="Basic and acidic residues" evidence="1">
    <location>
        <begin position="119"/>
        <end position="135"/>
    </location>
</feature>
<dbReference type="STRING" id="52441.SAMN05216302_101112"/>
<gene>
    <name evidence="2" type="ORF">SAMN05216302_101112</name>
</gene>
<dbReference type="EMBL" id="FOSP01000011">
    <property type="protein sequence ID" value="SFK63326.1"/>
    <property type="molecule type" value="Genomic_DNA"/>
</dbReference>
<reference evidence="3" key="1">
    <citation type="submission" date="2016-10" db="EMBL/GenBank/DDBJ databases">
        <authorList>
            <person name="Varghese N."/>
            <person name="Submissions S."/>
        </authorList>
    </citation>
    <scope>NUCLEOTIDE SEQUENCE [LARGE SCALE GENOMIC DNA]</scope>
    <source>
        <strain evidence="3">Nm69</strain>
    </source>
</reference>
<evidence type="ECO:0000313" key="3">
    <source>
        <dbReference type="Proteomes" id="UP000199533"/>
    </source>
</evidence>
<keyword evidence="3" id="KW-1185">Reference proteome</keyword>
<proteinExistence type="predicted"/>
<dbReference type="RefSeq" id="WP_090699052.1">
    <property type="nucleotide sequence ID" value="NZ_FOSP01000011.1"/>
</dbReference>
<feature type="region of interest" description="Disordered" evidence="1">
    <location>
        <begin position="97"/>
        <end position="145"/>
    </location>
</feature>
<dbReference type="AlphaFoldDB" id="A0A1I4B636"/>
<dbReference type="Proteomes" id="UP000199533">
    <property type="component" value="Unassembled WGS sequence"/>
</dbReference>
<evidence type="ECO:0000256" key="1">
    <source>
        <dbReference type="SAM" id="MobiDB-lite"/>
    </source>
</evidence>
<accession>A0A1I4B636</accession>
<protein>
    <submittedName>
        <fullName evidence="2">Uncharacterized protein</fullName>
    </submittedName>
</protein>
<feature type="compositionally biased region" description="Low complexity" evidence="1">
    <location>
        <begin position="136"/>
        <end position="145"/>
    </location>
</feature>
<name>A0A1I4B636_9PROT</name>
<evidence type="ECO:0000313" key="2">
    <source>
        <dbReference type="EMBL" id="SFK63326.1"/>
    </source>
</evidence>
<feature type="compositionally biased region" description="Polar residues" evidence="1">
    <location>
        <begin position="106"/>
        <end position="118"/>
    </location>
</feature>
<sequence>MARVLKIGAPSLMDEGARQTVDQVFGDAEFPHRIRVTNRFSCRMAVAELGGMHLEPIANPDGLDKREFVVKDKDLLVRAVASMEQVSEMNKIPYSMTFESVEDQSGGDQDNGENNQVESGERKSGADANDGETKATKSGSGKTKK</sequence>